<dbReference type="AlphaFoldDB" id="A0AA48HUS2"/>
<keyword evidence="6" id="KW-0408">Iron</keyword>
<keyword evidence="5 10" id="KW-0067">ATP-binding</keyword>
<dbReference type="InterPro" id="IPR013611">
    <property type="entry name" value="Transp-assoc_OB_typ2"/>
</dbReference>
<dbReference type="Gene3D" id="3.40.50.300">
    <property type="entry name" value="P-loop containing nucleotide triphosphate hydrolases"/>
    <property type="match status" value="1"/>
</dbReference>
<accession>A0AA48HUS2</accession>
<keyword evidence="2" id="KW-1003">Cell membrane</keyword>
<dbReference type="EMBL" id="AP027272">
    <property type="protein sequence ID" value="BDX06253.1"/>
    <property type="molecule type" value="Genomic_DNA"/>
</dbReference>
<dbReference type="SUPFAM" id="SSF52540">
    <property type="entry name" value="P-loop containing nucleoside triphosphate hydrolases"/>
    <property type="match status" value="1"/>
</dbReference>
<keyword evidence="3" id="KW-0410">Iron transport</keyword>
<dbReference type="Proteomes" id="UP001333710">
    <property type="component" value="Chromosome"/>
</dbReference>
<dbReference type="GO" id="GO:0016887">
    <property type="term" value="F:ATP hydrolysis activity"/>
    <property type="evidence" value="ECO:0007669"/>
    <property type="project" value="InterPro"/>
</dbReference>
<keyword evidence="7" id="KW-0406">Ion transport</keyword>
<dbReference type="PANTHER" id="PTHR42781">
    <property type="entry name" value="SPERMIDINE/PUTRESCINE IMPORT ATP-BINDING PROTEIN POTA"/>
    <property type="match status" value="1"/>
</dbReference>
<dbReference type="GO" id="GO:0015697">
    <property type="term" value="P:quaternary ammonium group transport"/>
    <property type="evidence" value="ECO:0007669"/>
    <property type="project" value="UniProtKB-ARBA"/>
</dbReference>
<reference evidence="10" key="1">
    <citation type="submission" date="2023-01" db="EMBL/GenBank/DDBJ databases">
        <title>Complete genome sequence of Planctobacterium marinum strain Dej080120_11.</title>
        <authorList>
            <person name="Ueki S."/>
            <person name="Maruyama F."/>
        </authorList>
    </citation>
    <scope>NUCLEOTIDE SEQUENCE</scope>
    <source>
        <strain evidence="10">Dej080120_11</strain>
    </source>
</reference>
<dbReference type="Pfam" id="PF08402">
    <property type="entry name" value="TOBE_2"/>
    <property type="match status" value="1"/>
</dbReference>
<dbReference type="InterPro" id="IPR008995">
    <property type="entry name" value="Mo/tungstate-bd_C_term_dom"/>
</dbReference>
<evidence type="ECO:0000256" key="7">
    <source>
        <dbReference type="ARBA" id="ARBA00023065"/>
    </source>
</evidence>
<dbReference type="CDD" id="cd03259">
    <property type="entry name" value="ABC_Carb_Solutes_like"/>
    <property type="match status" value="1"/>
</dbReference>
<dbReference type="InterPro" id="IPR050093">
    <property type="entry name" value="ABC_SmlMolc_Importer"/>
</dbReference>
<proteinExistence type="predicted"/>
<keyword evidence="4" id="KW-0547">Nucleotide-binding</keyword>
<dbReference type="GO" id="GO:0005524">
    <property type="term" value="F:ATP binding"/>
    <property type="evidence" value="ECO:0007669"/>
    <property type="project" value="UniProtKB-KW"/>
</dbReference>
<dbReference type="PROSITE" id="PS50893">
    <property type="entry name" value="ABC_TRANSPORTER_2"/>
    <property type="match status" value="1"/>
</dbReference>
<dbReference type="Pfam" id="PF00005">
    <property type="entry name" value="ABC_tran"/>
    <property type="match status" value="1"/>
</dbReference>
<evidence type="ECO:0000256" key="1">
    <source>
        <dbReference type="ARBA" id="ARBA00022448"/>
    </source>
</evidence>
<evidence type="ECO:0000313" key="10">
    <source>
        <dbReference type="EMBL" id="BDX06253.1"/>
    </source>
</evidence>
<dbReference type="FunFam" id="3.40.50.300:FF:000425">
    <property type="entry name" value="Probable ABC transporter, ATP-binding subunit"/>
    <property type="match status" value="1"/>
</dbReference>
<dbReference type="InterPro" id="IPR003439">
    <property type="entry name" value="ABC_transporter-like_ATP-bd"/>
</dbReference>
<keyword evidence="8" id="KW-0472">Membrane</keyword>
<evidence type="ECO:0000256" key="2">
    <source>
        <dbReference type="ARBA" id="ARBA00022475"/>
    </source>
</evidence>
<evidence type="ECO:0000259" key="9">
    <source>
        <dbReference type="PROSITE" id="PS50893"/>
    </source>
</evidence>
<evidence type="ECO:0000256" key="5">
    <source>
        <dbReference type="ARBA" id="ARBA00022840"/>
    </source>
</evidence>
<evidence type="ECO:0000313" key="11">
    <source>
        <dbReference type="Proteomes" id="UP001333710"/>
    </source>
</evidence>
<dbReference type="InterPro" id="IPR027417">
    <property type="entry name" value="P-loop_NTPase"/>
</dbReference>
<name>A0AA48HUS2_9ALTE</name>
<evidence type="ECO:0000256" key="3">
    <source>
        <dbReference type="ARBA" id="ARBA00022496"/>
    </source>
</evidence>
<sequence length="344" mass="38692">MLQLDKVSIRYESKTVVQQVSWHLESGEIGCLLGNSGSGKTSILKAIAGFKSISEGRVVIRQNTVSSAQQLLAPEKRKVGMMFQDLALFPHLNVAQNITFGLQKQDKARQRQRMHELLELVGLHGRENDMIHQLSGGQQQRVALARALAPRPDLLLLDEPFSSLDKDLREHLGQQVRNILKQENTTALLVTHDHAEAFTMADQIAVLSHGQLKQTGSPYQVYHQPNSQEIADFLGVADYLPVKLVDEALITPIAEFSKSSLSNRWQKGDKAQLLVRPDDVIHDDQSQLQAKVIRRYFKGAQFLFELDCQGYRLHCYASAHHNHLPGDVVGIRFDMQHCILFPEA</sequence>
<gene>
    <name evidence="10" type="ORF">MACH26_17740</name>
</gene>
<feature type="domain" description="ABC transporter" evidence="9">
    <location>
        <begin position="2"/>
        <end position="234"/>
    </location>
</feature>
<dbReference type="PANTHER" id="PTHR42781:SF4">
    <property type="entry name" value="SPERMIDINE_PUTRESCINE IMPORT ATP-BINDING PROTEIN POTA"/>
    <property type="match status" value="1"/>
</dbReference>
<keyword evidence="11" id="KW-1185">Reference proteome</keyword>
<protein>
    <submittedName>
        <fullName evidence="10">ABC transporter ATP-binding protein</fullName>
    </submittedName>
</protein>
<evidence type="ECO:0000256" key="8">
    <source>
        <dbReference type="ARBA" id="ARBA00023136"/>
    </source>
</evidence>
<dbReference type="GO" id="GO:0015408">
    <property type="term" value="F:ABC-type ferric iron transporter activity"/>
    <property type="evidence" value="ECO:0007669"/>
    <property type="project" value="InterPro"/>
</dbReference>
<evidence type="ECO:0000256" key="4">
    <source>
        <dbReference type="ARBA" id="ARBA00022741"/>
    </source>
</evidence>
<dbReference type="SUPFAM" id="SSF50331">
    <property type="entry name" value="MOP-like"/>
    <property type="match status" value="1"/>
</dbReference>
<dbReference type="KEGG" id="pmaw:MACH26_17740"/>
<dbReference type="InterPro" id="IPR003593">
    <property type="entry name" value="AAA+_ATPase"/>
</dbReference>
<organism evidence="10 11">
    <name type="scientific">Planctobacterium marinum</name>
    <dbReference type="NCBI Taxonomy" id="1631968"/>
    <lineage>
        <taxon>Bacteria</taxon>
        <taxon>Pseudomonadati</taxon>
        <taxon>Pseudomonadota</taxon>
        <taxon>Gammaproteobacteria</taxon>
        <taxon>Alteromonadales</taxon>
        <taxon>Alteromonadaceae</taxon>
        <taxon>Planctobacterium</taxon>
    </lineage>
</organism>
<dbReference type="SMART" id="SM00382">
    <property type="entry name" value="AAA"/>
    <property type="match status" value="1"/>
</dbReference>
<dbReference type="GO" id="GO:0043190">
    <property type="term" value="C:ATP-binding cassette (ABC) transporter complex"/>
    <property type="evidence" value="ECO:0007669"/>
    <property type="project" value="InterPro"/>
</dbReference>
<dbReference type="RefSeq" id="WP_338292283.1">
    <property type="nucleotide sequence ID" value="NZ_AP027272.1"/>
</dbReference>
<evidence type="ECO:0000256" key="6">
    <source>
        <dbReference type="ARBA" id="ARBA00023004"/>
    </source>
</evidence>
<dbReference type="InterPro" id="IPR017871">
    <property type="entry name" value="ABC_transporter-like_CS"/>
</dbReference>
<keyword evidence="1" id="KW-0813">Transport</keyword>
<dbReference type="InterPro" id="IPR015853">
    <property type="entry name" value="ABC_transpr_FbpC"/>
</dbReference>
<dbReference type="PROSITE" id="PS00211">
    <property type="entry name" value="ABC_TRANSPORTER_1"/>
    <property type="match status" value="1"/>
</dbReference>